<protein>
    <recommendedName>
        <fullName evidence="3">BED-type domain-containing protein</fullName>
    </recommendedName>
</protein>
<sequence length="430" mass="47605">MDYDGMTANQRELSPGKWKCNSCRKVYKEGRGYTNQVHLLLRMHPDYPQLAEAAFQRMPASFCERPLVYKNAKMDPIAATTLKKYINLLYGYVRDVIAVKLPDLFGIALDGWLSGGRHFVAIMAVYNETSTANDGQRNPSYDDSIQCLSRRFVLLAICPFAEEVDLGAQSLYDLIADTLATFNKPWSSVLFMIGDNCSVNQSIGRKAGALPFIGCASHRFQPAVNDFLGDEESLLAKIHALMKHLSTIKGRSALRKVTPLAPVMRNATRWSSTFAILERYVKPHPVLLALDHATVTKHGMAKILLTDEAATHAHEMLKKLGELNEVTKALQDSTLTLVGACRSFDLVARKYPRMKARLASDAPVVNYPDLETGIVKIILGSRLSAREQAACASFKCSGGDVIPAEESRSFMASVFKKTSKSRTAVYMALE</sequence>
<evidence type="ECO:0000313" key="2">
    <source>
        <dbReference type="Proteomes" id="UP000005238"/>
    </source>
</evidence>
<dbReference type="PANTHER" id="PTHR40866:SF1">
    <property type="entry name" value="BED-TYPE DOMAIN-CONTAINING PROTEIN"/>
    <property type="match status" value="1"/>
</dbReference>
<organism evidence="1 2">
    <name type="scientific">Phytophthora ramorum</name>
    <name type="common">Sudden oak death agent</name>
    <dbReference type="NCBI Taxonomy" id="164328"/>
    <lineage>
        <taxon>Eukaryota</taxon>
        <taxon>Sar</taxon>
        <taxon>Stramenopiles</taxon>
        <taxon>Oomycota</taxon>
        <taxon>Peronosporomycetes</taxon>
        <taxon>Peronosporales</taxon>
        <taxon>Peronosporaceae</taxon>
        <taxon>Phytophthora</taxon>
    </lineage>
</organism>
<evidence type="ECO:0000313" key="1">
    <source>
        <dbReference type="EnsemblProtists" id="Phyra74522"/>
    </source>
</evidence>
<dbReference type="InParanoid" id="H3GFM1"/>
<dbReference type="InterPro" id="IPR012337">
    <property type="entry name" value="RNaseH-like_sf"/>
</dbReference>
<dbReference type="EnsemblProtists" id="Phyra74522">
    <property type="protein sequence ID" value="Phyra74522"/>
    <property type="gene ID" value="Phyra74522"/>
</dbReference>
<dbReference type="HOGENOM" id="CLU_037484_0_0_1"/>
<dbReference type="PANTHER" id="PTHR40866">
    <property type="entry name" value="BED-TYPE DOMAIN-CONTAINING PROTEIN"/>
    <property type="match status" value="1"/>
</dbReference>
<name>H3GFM1_PHYRM</name>
<accession>H3GFM1</accession>
<dbReference type="VEuPathDB" id="FungiDB:KRP22_261"/>
<dbReference type="OMA" id="MRNATRW"/>
<reference evidence="1" key="2">
    <citation type="submission" date="2015-06" db="UniProtKB">
        <authorList>
            <consortium name="EnsemblProtists"/>
        </authorList>
    </citation>
    <scope>IDENTIFICATION</scope>
    <source>
        <strain evidence="1">Pr102</strain>
    </source>
</reference>
<dbReference type="SUPFAM" id="SSF53098">
    <property type="entry name" value="Ribonuclease H-like"/>
    <property type="match status" value="1"/>
</dbReference>
<dbReference type="Proteomes" id="UP000005238">
    <property type="component" value="Unassembled WGS sequence"/>
</dbReference>
<dbReference type="EMBL" id="DS566005">
    <property type="status" value="NOT_ANNOTATED_CDS"/>
    <property type="molecule type" value="Genomic_DNA"/>
</dbReference>
<dbReference type="eggNOG" id="ENOG502RFXK">
    <property type="taxonomic scope" value="Eukaryota"/>
</dbReference>
<reference evidence="2" key="1">
    <citation type="journal article" date="2006" name="Science">
        <title>Phytophthora genome sequences uncover evolutionary origins and mechanisms of pathogenesis.</title>
        <authorList>
            <person name="Tyler B.M."/>
            <person name="Tripathy S."/>
            <person name="Zhang X."/>
            <person name="Dehal P."/>
            <person name="Jiang R.H."/>
            <person name="Aerts A."/>
            <person name="Arredondo F.D."/>
            <person name="Baxter L."/>
            <person name="Bensasson D."/>
            <person name="Beynon J.L."/>
            <person name="Chapman J."/>
            <person name="Damasceno C.M."/>
            <person name="Dorrance A.E."/>
            <person name="Dou D."/>
            <person name="Dickerman A.W."/>
            <person name="Dubchak I.L."/>
            <person name="Garbelotto M."/>
            <person name="Gijzen M."/>
            <person name="Gordon S.G."/>
            <person name="Govers F."/>
            <person name="Grunwald N.J."/>
            <person name="Huang W."/>
            <person name="Ivors K.L."/>
            <person name="Jones R.W."/>
            <person name="Kamoun S."/>
            <person name="Krampis K."/>
            <person name="Lamour K.H."/>
            <person name="Lee M.K."/>
            <person name="McDonald W.H."/>
            <person name="Medina M."/>
            <person name="Meijer H.J."/>
            <person name="Nordberg E.K."/>
            <person name="Maclean D.J."/>
            <person name="Ospina-Giraldo M.D."/>
            <person name="Morris P.F."/>
            <person name="Phuntumart V."/>
            <person name="Putnam N.H."/>
            <person name="Rash S."/>
            <person name="Rose J.K."/>
            <person name="Sakihama Y."/>
            <person name="Salamov A.A."/>
            <person name="Savidor A."/>
            <person name="Scheuring C.F."/>
            <person name="Smith B.M."/>
            <person name="Sobral B.W."/>
            <person name="Terry A."/>
            <person name="Torto-Alalibo T.A."/>
            <person name="Win J."/>
            <person name="Xu Z."/>
            <person name="Zhang H."/>
            <person name="Grigoriev I.V."/>
            <person name="Rokhsar D.S."/>
            <person name="Boore J.L."/>
        </authorList>
    </citation>
    <scope>NUCLEOTIDE SEQUENCE [LARGE SCALE GENOMIC DNA]</scope>
    <source>
        <strain evidence="2">Pr102</strain>
    </source>
</reference>
<keyword evidence="2" id="KW-1185">Reference proteome</keyword>
<proteinExistence type="predicted"/>
<dbReference type="AlphaFoldDB" id="H3GFM1"/>
<evidence type="ECO:0008006" key="3">
    <source>
        <dbReference type="Google" id="ProtNLM"/>
    </source>
</evidence>